<name>A0A976FRU6_BRELC</name>
<protein>
    <submittedName>
        <fullName evidence="1">Uncharacterized protein</fullName>
    </submittedName>
</protein>
<dbReference type="Proteomes" id="UP000294530">
    <property type="component" value="Unassembled WGS sequence"/>
</dbReference>
<dbReference type="EMBL" id="SHOA02000053">
    <property type="protein sequence ID" value="TDH71631.1"/>
    <property type="molecule type" value="Genomic_DNA"/>
</dbReference>
<organism evidence="1 2">
    <name type="scientific">Bremia lactucae</name>
    <name type="common">Lettuce downy mildew</name>
    <dbReference type="NCBI Taxonomy" id="4779"/>
    <lineage>
        <taxon>Eukaryota</taxon>
        <taxon>Sar</taxon>
        <taxon>Stramenopiles</taxon>
        <taxon>Oomycota</taxon>
        <taxon>Peronosporomycetes</taxon>
        <taxon>Peronosporales</taxon>
        <taxon>Peronosporaceae</taxon>
        <taxon>Bremia</taxon>
    </lineage>
</organism>
<dbReference type="AlphaFoldDB" id="A0A976FRU6"/>
<gene>
    <name evidence="1" type="ORF">CCR75_003548</name>
</gene>
<proteinExistence type="predicted"/>
<accession>A0A976FRU6</accession>
<dbReference type="KEGG" id="blac:94347313"/>
<reference evidence="1 2" key="1">
    <citation type="journal article" date="2021" name="Genome Biol.">
        <title>AFLAP: assembly-free linkage analysis pipeline using k-mers from genome sequencing data.</title>
        <authorList>
            <person name="Fletcher K."/>
            <person name="Zhang L."/>
            <person name="Gil J."/>
            <person name="Han R."/>
            <person name="Cavanaugh K."/>
            <person name="Michelmore R."/>
        </authorList>
    </citation>
    <scope>NUCLEOTIDE SEQUENCE [LARGE SCALE GENOMIC DNA]</scope>
    <source>
        <strain evidence="1 2">SF5</strain>
    </source>
</reference>
<evidence type="ECO:0000313" key="2">
    <source>
        <dbReference type="Proteomes" id="UP000294530"/>
    </source>
</evidence>
<comment type="caution">
    <text evidence="1">The sequence shown here is derived from an EMBL/GenBank/DDBJ whole genome shotgun (WGS) entry which is preliminary data.</text>
</comment>
<sequence>MVIKVLTILEFTATPYALHEHDISPVSYVLVDSLHSCCENKALSEDFKSGLETHLPCRSSEKPKTGNQ</sequence>
<keyword evidence="2" id="KW-1185">Reference proteome</keyword>
<dbReference type="GeneID" id="94347313"/>
<evidence type="ECO:0000313" key="1">
    <source>
        <dbReference type="EMBL" id="TDH71631.1"/>
    </source>
</evidence>
<dbReference type="RefSeq" id="XP_067821130.1">
    <property type="nucleotide sequence ID" value="XM_067961642.1"/>
</dbReference>